<dbReference type="PROSITE" id="PS00211">
    <property type="entry name" value="ABC_TRANSPORTER_1"/>
    <property type="match status" value="1"/>
</dbReference>
<dbReference type="Gene3D" id="3.40.50.300">
    <property type="entry name" value="P-loop containing nucleotide triphosphate hydrolases"/>
    <property type="match status" value="1"/>
</dbReference>
<dbReference type="InterPro" id="IPR039421">
    <property type="entry name" value="Type_1_exporter"/>
</dbReference>
<keyword evidence="3 8" id="KW-0812">Transmembrane</keyword>
<evidence type="ECO:0000259" key="10">
    <source>
        <dbReference type="PROSITE" id="PS50929"/>
    </source>
</evidence>
<keyword evidence="2" id="KW-1003">Cell membrane</keyword>
<dbReference type="PANTHER" id="PTHR43394">
    <property type="entry name" value="ATP-DEPENDENT PERMEASE MDL1, MITOCHONDRIAL"/>
    <property type="match status" value="1"/>
</dbReference>
<evidence type="ECO:0000313" key="11">
    <source>
        <dbReference type="EMBL" id="MDN3575725.1"/>
    </source>
</evidence>
<keyword evidence="12" id="KW-1185">Reference proteome</keyword>
<feature type="domain" description="ABC transporter" evidence="9">
    <location>
        <begin position="346"/>
        <end position="588"/>
    </location>
</feature>
<reference evidence="11" key="2">
    <citation type="submission" date="2023-06" db="EMBL/GenBank/DDBJ databases">
        <authorList>
            <person name="Lucena T."/>
            <person name="Sun Q."/>
        </authorList>
    </citation>
    <scope>NUCLEOTIDE SEQUENCE</scope>
    <source>
        <strain evidence="11">CECT 7703</strain>
    </source>
</reference>
<comment type="caution">
    <text evidence="11">The sequence shown here is derived from an EMBL/GenBank/DDBJ whole genome shotgun (WGS) entry which is preliminary data.</text>
</comment>
<feature type="domain" description="ABC transmembrane type-1" evidence="10">
    <location>
        <begin position="24"/>
        <end position="312"/>
    </location>
</feature>
<organism evidence="11 12">
    <name type="scientific">Chitinimonas viridis</name>
    <dbReference type="NCBI Taxonomy" id="664880"/>
    <lineage>
        <taxon>Bacteria</taxon>
        <taxon>Pseudomonadati</taxon>
        <taxon>Pseudomonadota</taxon>
        <taxon>Betaproteobacteria</taxon>
        <taxon>Neisseriales</taxon>
        <taxon>Chitinibacteraceae</taxon>
        <taxon>Chitinimonas</taxon>
    </lineage>
</organism>
<dbReference type="GO" id="GO:0005524">
    <property type="term" value="F:ATP binding"/>
    <property type="evidence" value="ECO:0007669"/>
    <property type="project" value="UniProtKB-KW"/>
</dbReference>
<name>A0ABT8B1M5_9NEIS</name>
<dbReference type="InterPro" id="IPR036640">
    <property type="entry name" value="ABC1_TM_sf"/>
</dbReference>
<feature type="transmembrane region" description="Helical" evidence="8">
    <location>
        <begin position="63"/>
        <end position="81"/>
    </location>
</feature>
<accession>A0ABT8B1M5</accession>
<evidence type="ECO:0000256" key="4">
    <source>
        <dbReference type="ARBA" id="ARBA00022741"/>
    </source>
</evidence>
<feature type="transmembrane region" description="Helical" evidence="8">
    <location>
        <begin position="21"/>
        <end position="43"/>
    </location>
</feature>
<dbReference type="InterPro" id="IPR003593">
    <property type="entry name" value="AAA+_ATPase"/>
</dbReference>
<dbReference type="Gene3D" id="1.20.1560.10">
    <property type="entry name" value="ABC transporter type 1, transmembrane domain"/>
    <property type="match status" value="1"/>
</dbReference>
<comment type="subcellular location">
    <subcellularLocation>
        <location evidence="1">Cell membrane</location>
        <topology evidence="1">Multi-pass membrane protein</topology>
    </subcellularLocation>
</comment>
<gene>
    <name evidence="11" type="ORF">QWZ03_02935</name>
</gene>
<protein>
    <submittedName>
        <fullName evidence="11">ATP-binding cassette domain-containing protein</fullName>
    </submittedName>
</protein>
<dbReference type="PROSITE" id="PS50893">
    <property type="entry name" value="ABC_TRANSPORTER_2"/>
    <property type="match status" value="1"/>
</dbReference>
<reference evidence="11" key="1">
    <citation type="journal article" date="2014" name="Int. J. Syst. Evol. Microbiol.">
        <title>Complete genome of a new Firmicutes species belonging to the dominant human colonic microbiota ('Ruminococcus bicirculans') reveals two chromosomes and a selective capacity to utilize plant glucans.</title>
        <authorList>
            <consortium name="NISC Comparative Sequencing Program"/>
            <person name="Wegmann U."/>
            <person name="Louis P."/>
            <person name="Goesmann A."/>
            <person name="Henrissat B."/>
            <person name="Duncan S.H."/>
            <person name="Flint H.J."/>
        </authorList>
    </citation>
    <scope>NUCLEOTIDE SEQUENCE</scope>
    <source>
        <strain evidence="11">CECT 7703</strain>
    </source>
</reference>
<keyword evidence="4" id="KW-0547">Nucleotide-binding</keyword>
<dbReference type="InterPro" id="IPR017871">
    <property type="entry name" value="ABC_transporter-like_CS"/>
</dbReference>
<evidence type="ECO:0000256" key="7">
    <source>
        <dbReference type="ARBA" id="ARBA00023136"/>
    </source>
</evidence>
<dbReference type="SUPFAM" id="SSF90123">
    <property type="entry name" value="ABC transporter transmembrane region"/>
    <property type="match status" value="1"/>
</dbReference>
<dbReference type="InterPro" id="IPR011527">
    <property type="entry name" value="ABC1_TM_dom"/>
</dbReference>
<evidence type="ECO:0000256" key="1">
    <source>
        <dbReference type="ARBA" id="ARBA00004651"/>
    </source>
</evidence>
<dbReference type="SUPFAM" id="SSF52540">
    <property type="entry name" value="P-loop containing nucleoside triphosphate hydrolases"/>
    <property type="match status" value="1"/>
</dbReference>
<evidence type="ECO:0000256" key="2">
    <source>
        <dbReference type="ARBA" id="ARBA00022475"/>
    </source>
</evidence>
<dbReference type="Proteomes" id="UP001180081">
    <property type="component" value="Unassembled WGS sequence"/>
</dbReference>
<evidence type="ECO:0000259" key="9">
    <source>
        <dbReference type="PROSITE" id="PS50893"/>
    </source>
</evidence>
<keyword evidence="6 8" id="KW-1133">Transmembrane helix</keyword>
<dbReference type="PANTHER" id="PTHR43394:SF1">
    <property type="entry name" value="ATP-BINDING CASSETTE SUB-FAMILY B MEMBER 10, MITOCHONDRIAL"/>
    <property type="match status" value="1"/>
</dbReference>
<dbReference type="InterPro" id="IPR027417">
    <property type="entry name" value="P-loop_NTPase"/>
</dbReference>
<dbReference type="InterPro" id="IPR003439">
    <property type="entry name" value="ABC_transporter-like_ATP-bd"/>
</dbReference>
<evidence type="ECO:0000313" key="12">
    <source>
        <dbReference type="Proteomes" id="UP001180081"/>
    </source>
</evidence>
<dbReference type="EMBL" id="JAUFPU010000003">
    <property type="protein sequence ID" value="MDN3575725.1"/>
    <property type="molecule type" value="Genomic_DNA"/>
</dbReference>
<evidence type="ECO:0000256" key="6">
    <source>
        <dbReference type="ARBA" id="ARBA00022989"/>
    </source>
</evidence>
<dbReference type="SMART" id="SM00382">
    <property type="entry name" value="AAA"/>
    <property type="match status" value="1"/>
</dbReference>
<evidence type="ECO:0000256" key="5">
    <source>
        <dbReference type="ARBA" id="ARBA00022840"/>
    </source>
</evidence>
<proteinExistence type="predicted"/>
<keyword evidence="7 8" id="KW-0472">Membrane</keyword>
<dbReference type="PROSITE" id="PS50929">
    <property type="entry name" value="ABC_TM1F"/>
    <property type="match status" value="1"/>
</dbReference>
<dbReference type="RefSeq" id="WP_290331374.1">
    <property type="nucleotide sequence ID" value="NZ_JAUFPU010000003.1"/>
</dbReference>
<evidence type="ECO:0000256" key="3">
    <source>
        <dbReference type="ARBA" id="ARBA00022692"/>
    </source>
</evidence>
<evidence type="ECO:0000256" key="8">
    <source>
        <dbReference type="SAM" id="Phobius"/>
    </source>
</evidence>
<keyword evidence="5 11" id="KW-0067">ATP-binding</keyword>
<sequence>MRRLNQAIRPAAALLRRAAPRAILVVVVAQLLAGAAATWAFLLTPEVLNQLFGAQGGIASLRLVLPAIALLLLVYLVRMALDAVTAMAKAHMGPKVHRAAEEALCQAAVGVDLASFDDADFYDQMHRAQMRGVMHMEGATNSLVEALSASLAVLSASIALCWLHPLLLPILVLALLPEGWAALTAAQVQYAGMSVTIDLSRQLEMMAELATNRDAAAEIRANQAQPYVLAEHHRSALALQQHLVALGLREVRATTLGRLLSSLGLVATFAALGFMLHWQWLDLAIAGTAVIAIRSASLALGRLMQVSHDLFEKTLYISDYCEFIDKAAQRRLAVGKLAAPTNPQLVTLDRVTFRYPGTHGPAALRDISLQIKAGQTIALVGENGSGKTTLAKVIAGLLQPSGGSVSWDGVPLGQIDPGSLADQVAMVLQDPIRWPRSARDNIRLGRYDRADPADVALLDAAQQSRAAEVISQLPDGWETLLSREFSGGHDLSGGQWQRLAVARGLYRDAPLVIWDEPTAPLDAKAEHAVYESLRQLAHHRTMILITHRLASVRNVDCIYFLERGAVVEAGPHEALMQQNGKYAELYNLQSRLNGLVGDVQVAGGTL</sequence>
<feature type="transmembrane region" description="Helical" evidence="8">
    <location>
        <begin position="259"/>
        <end position="278"/>
    </location>
</feature>
<dbReference type="Pfam" id="PF00005">
    <property type="entry name" value="ABC_tran"/>
    <property type="match status" value="1"/>
</dbReference>